<dbReference type="PROSITE" id="PS00134">
    <property type="entry name" value="TRYPSIN_HIS"/>
    <property type="match status" value="2"/>
</dbReference>
<dbReference type="InterPro" id="IPR043504">
    <property type="entry name" value="Peptidase_S1_PA_chymotrypsin"/>
</dbReference>
<feature type="domain" description="Peptidase S1" evidence="5">
    <location>
        <begin position="323"/>
        <end position="567"/>
    </location>
</feature>
<dbReference type="FunFam" id="2.40.10.10:FF:000068">
    <property type="entry name" value="transmembrane protease serine 2"/>
    <property type="match status" value="1"/>
</dbReference>
<dbReference type="PRINTS" id="PR00722">
    <property type="entry name" value="CHYMOTRYPSIN"/>
</dbReference>
<dbReference type="PANTHER" id="PTHR24252:SF18">
    <property type="entry name" value="OVOCHYMASE 1"/>
    <property type="match status" value="1"/>
</dbReference>
<dbReference type="InterPro" id="IPR001254">
    <property type="entry name" value="Trypsin_dom"/>
</dbReference>
<protein>
    <recommendedName>
        <fullName evidence="5">Peptidase S1 domain-containing protein</fullName>
    </recommendedName>
</protein>
<evidence type="ECO:0000256" key="4">
    <source>
        <dbReference type="SAM" id="SignalP"/>
    </source>
</evidence>
<evidence type="ECO:0000313" key="7">
    <source>
        <dbReference type="Proteomes" id="UP000030764"/>
    </source>
</evidence>
<keyword evidence="7" id="KW-1185">Reference proteome</keyword>
<dbReference type="FunFam" id="2.40.10.10:FF:000002">
    <property type="entry name" value="Transmembrane protease serine"/>
    <property type="match status" value="1"/>
</dbReference>
<feature type="chain" id="PRO_5001795152" description="Peptidase S1 domain-containing protein" evidence="4">
    <location>
        <begin position="22"/>
        <end position="572"/>
    </location>
</feature>
<organism evidence="6 7">
    <name type="scientific">Trichuris suis</name>
    <name type="common">pig whipworm</name>
    <dbReference type="NCBI Taxonomy" id="68888"/>
    <lineage>
        <taxon>Eukaryota</taxon>
        <taxon>Metazoa</taxon>
        <taxon>Ecdysozoa</taxon>
        <taxon>Nematoda</taxon>
        <taxon>Enoplea</taxon>
        <taxon>Dorylaimia</taxon>
        <taxon>Trichinellida</taxon>
        <taxon>Trichuridae</taxon>
        <taxon>Trichuris</taxon>
    </lineage>
</organism>
<dbReference type="InterPro" id="IPR001314">
    <property type="entry name" value="Peptidase_S1A"/>
</dbReference>
<dbReference type="InterPro" id="IPR009003">
    <property type="entry name" value="Peptidase_S1_PA"/>
</dbReference>
<dbReference type="Gene3D" id="2.40.10.10">
    <property type="entry name" value="Trypsin-like serine proteases"/>
    <property type="match status" value="2"/>
</dbReference>
<sequence>MNSKLIVFSLLLILFVSRLNAKNRQKQKGYPCGVSAFPHTLKRPLPRIINGWEARPHSFPWIVAIFYKNNDLSVHCGGSVIDLQKKNYSNLVLTATHCFATGKRFDKPSDYYVVAGLHDISKQDDITVQRSKVAKYLRLDFINGVFQNDVSVVILEQPLQFTQYVRPICLPKPCGTSAPSAGCVVAGWGLQNGKPAKALQMMDVTISNPKKCKEDYGDRFNHHQQICVNIPRSKRNVCQGDSGGPLFCKEDAKFFQYGIVSYGASCDEMDSASVYTRVPAFLFWINHMAQVFKAEGRSPERKSYPCGVAAFKHTLKRRREDRIANGWEAKRNSLPWIVAIFYKEDKVLKVCCGGSTINAEKSNQSSLVLTAAHCFVTESKVFDKAKKYFVAAGLHDIREQSSSTTQRVQVKGYLHLDYDADVMQNDVAIVILEKPLRFTDSVRPICLPKSSDPSVPLSGCYIAGWGIMNGEPSPTLQVATVKATDHEQCVRKYGHNFNVYQQICVVVPKGGSDADNGDSGGPFFCESGGKHFVYGIVSYGASPRSKLSGSVYTRVSAFLWWIQEMVTAYRIV</sequence>
<keyword evidence="3" id="KW-0378">Hydrolase</keyword>
<feature type="signal peptide" evidence="4">
    <location>
        <begin position="1"/>
        <end position="21"/>
    </location>
</feature>
<evidence type="ECO:0000259" key="5">
    <source>
        <dbReference type="PROSITE" id="PS50240"/>
    </source>
</evidence>
<comment type="similarity">
    <text evidence="2">Belongs to the peptidase S1 family. CLIP subfamily.</text>
</comment>
<keyword evidence="3" id="KW-0645">Protease</keyword>
<proteinExistence type="inferred from homology"/>
<feature type="domain" description="Peptidase S1" evidence="5">
    <location>
        <begin position="48"/>
        <end position="290"/>
    </location>
</feature>
<evidence type="ECO:0000256" key="1">
    <source>
        <dbReference type="ARBA" id="ARBA00023157"/>
    </source>
</evidence>
<dbReference type="Proteomes" id="UP000030764">
    <property type="component" value="Unassembled WGS sequence"/>
</dbReference>
<dbReference type="SUPFAM" id="SSF50494">
    <property type="entry name" value="Trypsin-like serine proteases"/>
    <property type="match status" value="2"/>
</dbReference>
<keyword evidence="1" id="KW-1015">Disulfide bond</keyword>
<dbReference type="EMBL" id="KL363211">
    <property type="protein sequence ID" value="KFD54095.1"/>
    <property type="molecule type" value="Genomic_DNA"/>
</dbReference>
<name>A0A085MA49_9BILA</name>
<dbReference type="InterPro" id="IPR033116">
    <property type="entry name" value="TRYPSIN_SER"/>
</dbReference>
<dbReference type="PROSITE" id="PS50240">
    <property type="entry name" value="TRYPSIN_DOM"/>
    <property type="match status" value="2"/>
</dbReference>
<keyword evidence="3" id="KW-0720">Serine protease</keyword>
<keyword evidence="4" id="KW-0732">Signal</keyword>
<evidence type="ECO:0000313" key="6">
    <source>
        <dbReference type="EMBL" id="KFD54095.1"/>
    </source>
</evidence>
<dbReference type="PANTHER" id="PTHR24252">
    <property type="entry name" value="ACROSIN-RELATED"/>
    <property type="match status" value="1"/>
</dbReference>
<gene>
    <name evidence="6" type="ORF">M513_05114</name>
</gene>
<dbReference type="SMART" id="SM00020">
    <property type="entry name" value="Tryp_SPc"/>
    <property type="match status" value="2"/>
</dbReference>
<dbReference type="GO" id="GO:0004252">
    <property type="term" value="F:serine-type endopeptidase activity"/>
    <property type="evidence" value="ECO:0007669"/>
    <property type="project" value="InterPro"/>
</dbReference>
<evidence type="ECO:0000256" key="3">
    <source>
        <dbReference type="RuleBase" id="RU363034"/>
    </source>
</evidence>
<dbReference type="Pfam" id="PF00089">
    <property type="entry name" value="Trypsin"/>
    <property type="match status" value="2"/>
</dbReference>
<dbReference type="InterPro" id="IPR018114">
    <property type="entry name" value="TRYPSIN_HIS"/>
</dbReference>
<dbReference type="AlphaFoldDB" id="A0A085MA49"/>
<accession>A0A085MA49</accession>
<dbReference type="CDD" id="cd00190">
    <property type="entry name" value="Tryp_SPc"/>
    <property type="match status" value="2"/>
</dbReference>
<evidence type="ECO:0000256" key="2">
    <source>
        <dbReference type="ARBA" id="ARBA00024195"/>
    </source>
</evidence>
<dbReference type="PROSITE" id="PS00135">
    <property type="entry name" value="TRYPSIN_SER"/>
    <property type="match status" value="2"/>
</dbReference>
<reference evidence="6 7" key="1">
    <citation type="journal article" date="2014" name="Nat. Genet.">
        <title>Genome and transcriptome of the porcine whipworm Trichuris suis.</title>
        <authorList>
            <person name="Jex A.R."/>
            <person name="Nejsum P."/>
            <person name="Schwarz E.M."/>
            <person name="Hu L."/>
            <person name="Young N.D."/>
            <person name="Hall R.S."/>
            <person name="Korhonen P.K."/>
            <person name="Liao S."/>
            <person name="Thamsborg S."/>
            <person name="Xia J."/>
            <person name="Xu P."/>
            <person name="Wang S."/>
            <person name="Scheerlinck J.P."/>
            <person name="Hofmann A."/>
            <person name="Sternberg P.W."/>
            <person name="Wang J."/>
            <person name="Gasser R.B."/>
        </authorList>
    </citation>
    <scope>NUCLEOTIDE SEQUENCE [LARGE SCALE GENOMIC DNA]</scope>
    <source>
        <strain evidence="6">DCEP-RM93M</strain>
    </source>
</reference>
<dbReference type="GO" id="GO:0006508">
    <property type="term" value="P:proteolysis"/>
    <property type="evidence" value="ECO:0007669"/>
    <property type="project" value="UniProtKB-KW"/>
</dbReference>